<feature type="domain" description="WSC" evidence="4">
    <location>
        <begin position="704"/>
        <end position="799"/>
    </location>
</feature>
<dbReference type="PROSITE" id="PS51212">
    <property type="entry name" value="WSC"/>
    <property type="match status" value="1"/>
</dbReference>
<protein>
    <submittedName>
        <fullName evidence="5">WSC domain-containing protein 2</fullName>
    </submittedName>
</protein>
<dbReference type="STRING" id="694573.A0A194UW07"/>
<dbReference type="InterPro" id="IPR051589">
    <property type="entry name" value="Sialate-O-sulfotransferase"/>
</dbReference>
<dbReference type="Pfam" id="PF01822">
    <property type="entry name" value="WSC"/>
    <property type="match status" value="1"/>
</dbReference>
<feature type="compositionally biased region" description="Basic and acidic residues" evidence="2">
    <location>
        <begin position="67"/>
        <end position="83"/>
    </location>
</feature>
<reference evidence="6" key="1">
    <citation type="submission" date="2014-12" db="EMBL/GenBank/DDBJ databases">
        <title>Genome Sequence of Valsa Canker Pathogens Uncovers a Specific Adaption of Colonization on Woody Bark.</title>
        <authorList>
            <person name="Yin Z."/>
            <person name="Liu H."/>
            <person name="Gao X."/>
            <person name="Li Z."/>
            <person name="Song N."/>
            <person name="Ke X."/>
            <person name="Dai Q."/>
            <person name="Wu Y."/>
            <person name="Sun Y."/>
            <person name="Xu J.-R."/>
            <person name="Kang Z.K."/>
            <person name="Wang L."/>
            <person name="Huang L."/>
        </authorList>
    </citation>
    <scope>NUCLEOTIDE SEQUENCE [LARGE SCALE GENOMIC DNA]</scope>
    <source>
        <strain evidence="6">SXYL134</strain>
    </source>
</reference>
<dbReference type="PANTHER" id="PTHR45964">
    <property type="entry name" value="WSCD FAMILY MEMBER CG9164"/>
    <property type="match status" value="1"/>
</dbReference>
<accession>A0A194UW07</accession>
<evidence type="ECO:0000256" key="1">
    <source>
        <dbReference type="ARBA" id="ARBA00022737"/>
    </source>
</evidence>
<keyword evidence="6" id="KW-1185">Reference proteome</keyword>
<organism evidence="5 6">
    <name type="scientific">Cytospora mali</name>
    <name type="common">Apple Valsa canker fungus</name>
    <name type="synonym">Valsa mali</name>
    <dbReference type="NCBI Taxonomy" id="578113"/>
    <lineage>
        <taxon>Eukaryota</taxon>
        <taxon>Fungi</taxon>
        <taxon>Dikarya</taxon>
        <taxon>Ascomycota</taxon>
        <taxon>Pezizomycotina</taxon>
        <taxon>Sordariomycetes</taxon>
        <taxon>Sordariomycetidae</taxon>
        <taxon>Diaporthales</taxon>
        <taxon>Cytosporaceae</taxon>
        <taxon>Cytospora</taxon>
    </lineage>
</organism>
<dbReference type="InterPro" id="IPR002889">
    <property type="entry name" value="WSC_carb-bd"/>
</dbReference>
<dbReference type="PANTHER" id="PTHR45964:SF9">
    <property type="entry name" value="SULFOTRANSFERASE"/>
    <property type="match status" value="1"/>
</dbReference>
<proteinExistence type="predicted"/>
<evidence type="ECO:0000256" key="2">
    <source>
        <dbReference type="SAM" id="MobiDB-lite"/>
    </source>
</evidence>
<evidence type="ECO:0000313" key="5">
    <source>
        <dbReference type="EMBL" id="KUI55799.1"/>
    </source>
</evidence>
<sequence length="1012" mass="101447">MLPSACFSQPLAIAGLTCLALLCLVSLGESLKVLSSASLAERGRHVDPIIKRTWESELGPFSPPRPQDVDEGKEDLIDSDFSRNDTVGDDDDDDNSKKPGIHELDTTLSAVDSIVASIFSEVSSTAPVPGNPTQPIIPASSDSGLFGSVISILAGPPSAIPVPGGPAATETSASSGDVDKPLGGVLSALSQVGVPSITAPPTVPTGSGGLAGGLDVLDGVASALGGVLGSPNNSNSSGLIGQLSADIVGPIESIAADTAAIIADPAAAINSLQSQVSSVLDSLPSAVAAGVQIANNVGGQIAKALNATTDILDRIPDVAGGVADQLGSLLNAAPQLATGLPAAALSAVNHVESILTAVPGLSGDVTGILDGLQDDLSFAVVSAIPEVSSLAGVVGNQVVGILPSTLQPLVSGVLSTLQNDVTSLGCQVSDIVSGTAIIFNVPCDQGSSASPSSIAGPTVTAPVTVSASITVGESLPLVPIKPTSTIPQLASMLSSLSSSLLGATPIVTTAEASGTNPVANAALSGLSSLISQISDMSLTAAIMPSTQLTPPTPPASASPGASSVPVAATTIYYVQTITALITSTAVQTSTVTECPLELSPFASSPSISRGPLSVPLLPPTGTDTGPCPGQGYTCDDCLEGWFCPPLETPALPAPCGYGWPCYHCDAGWFCVPTPQIIGAVTPTSISSTTTSAVVVPTLHPATNGFQYAGCYADNSSRALRDSKLLSDAGVMTNALCIDFCQAQGFALAGAEDGTECYCGSTLIGSILLPVENCNTSCAGDQMGSTMCGGSWALSVWSPDGTVQQVQDPENQFVLPVTSGLYHPGGVRISKVPQETAIYAWPPPTLSANMTTSATSLGVSDLESSILAVVASEASGLASIEPASASAIVQSVSSLLNEGIFSIASSLAMATPVSTGATFMTVPSGFPMGPGPVIPSTTIAPTAATLFANTDPAGIQRTTMAEVDTTNPSVAADDSDGSNSDDTILIATYGVKVPMAFGPNEKRWSPRRRARWA</sequence>
<dbReference type="EMBL" id="KN714683">
    <property type="protein sequence ID" value="KUI55799.1"/>
    <property type="molecule type" value="Genomic_DNA"/>
</dbReference>
<dbReference type="Proteomes" id="UP000078576">
    <property type="component" value="Unassembled WGS sequence"/>
</dbReference>
<name>A0A194UW07_CYTMA</name>
<feature type="signal peptide" evidence="3">
    <location>
        <begin position="1"/>
        <end position="30"/>
    </location>
</feature>
<gene>
    <name evidence="5" type="ORF">VP1G_03190</name>
</gene>
<keyword evidence="1" id="KW-0677">Repeat</keyword>
<evidence type="ECO:0000256" key="3">
    <source>
        <dbReference type="SAM" id="SignalP"/>
    </source>
</evidence>
<feature type="chain" id="PRO_5008265919" evidence="3">
    <location>
        <begin position="31"/>
        <end position="1012"/>
    </location>
</feature>
<evidence type="ECO:0000313" key="6">
    <source>
        <dbReference type="Proteomes" id="UP000078576"/>
    </source>
</evidence>
<evidence type="ECO:0000259" key="4">
    <source>
        <dbReference type="PROSITE" id="PS51212"/>
    </source>
</evidence>
<keyword evidence="3" id="KW-0732">Signal</keyword>
<dbReference type="SMART" id="SM00321">
    <property type="entry name" value="WSC"/>
    <property type="match status" value="1"/>
</dbReference>
<feature type="region of interest" description="Disordered" evidence="2">
    <location>
        <begin position="56"/>
        <end position="102"/>
    </location>
</feature>
<dbReference type="OrthoDB" id="2019572at2759"/>
<dbReference type="AlphaFoldDB" id="A0A194UW07"/>